<feature type="region of interest" description="Disordered" evidence="4">
    <location>
        <begin position="343"/>
        <end position="378"/>
    </location>
</feature>
<dbReference type="GO" id="GO:0006508">
    <property type="term" value="P:proteolysis"/>
    <property type="evidence" value="ECO:0007669"/>
    <property type="project" value="InterPro"/>
</dbReference>
<gene>
    <name evidence="6" type="ORF">CVIRNUC_004057</name>
</gene>
<evidence type="ECO:0000313" key="7">
    <source>
        <dbReference type="Proteomes" id="UP001314263"/>
    </source>
</evidence>
<feature type="active site" evidence="2">
    <location>
        <position position="234"/>
    </location>
</feature>
<dbReference type="PANTHER" id="PTHR47966:SF47">
    <property type="entry name" value="ENDOPEPTIDASE, PUTATIVE (AFU_ORTHOLOGUE AFUA_3G01220)-RELATED"/>
    <property type="match status" value="1"/>
</dbReference>
<protein>
    <recommendedName>
        <fullName evidence="5">Peptidase A1 domain-containing protein</fullName>
    </recommendedName>
</protein>
<feature type="region of interest" description="Disordered" evidence="4">
    <location>
        <begin position="895"/>
        <end position="919"/>
    </location>
</feature>
<feature type="disulfide bond" evidence="3">
    <location>
        <begin position="271"/>
        <end position="305"/>
    </location>
</feature>
<evidence type="ECO:0000259" key="5">
    <source>
        <dbReference type="PROSITE" id="PS51767"/>
    </source>
</evidence>
<dbReference type="InterPro" id="IPR021109">
    <property type="entry name" value="Peptidase_aspartic_dom_sf"/>
</dbReference>
<feature type="region of interest" description="Disordered" evidence="4">
    <location>
        <begin position="445"/>
        <end position="465"/>
    </location>
</feature>
<feature type="compositionally biased region" description="Low complexity" evidence="4">
    <location>
        <begin position="477"/>
        <end position="488"/>
    </location>
</feature>
<evidence type="ECO:0000256" key="3">
    <source>
        <dbReference type="PIRSR" id="PIRSR601461-2"/>
    </source>
</evidence>
<keyword evidence="3" id="KW-1015">Disulfide bond</keyword>
<dbReference type="PANTHER" id="PTHR47966">
    <property type="entry name" value="BETA-SITE APP-CLEAVING ENZYME, ISOFORM A-RELATED"/>
    <property type="match status" value="1"/>
</dbReference>
<dbReference type="Gene3D" id="2.40.70.10">
    <property type="entry name" value="Acid Proteases"/>
    <property type="match status" value="2"/>
</dbReference>
<organism evidence="6 7">
    <name type="scientific">Coccomyxa viridis</name>
    <dbReference type="NCBI Taxonomy" id="1274662"/>
    <lineage>
        <taxon>Eukaryota</taxon>
        <taxon>Viridiplantae</taxon>
        <taxon>Chlorophyta</taxon>
        <taxon>core chlorophytes</taxon>
        <taxon>Trebouxiophyceae</taxon>
        <taxon>Trebouxiophyceae incertae sedis</taxon>
        <taxon>Coccomyxaceae</taxon>
        <taxon>Coccomyxa</taxon>
    </lineage>
</organism>
<feature type="region of interest" description="Disordered" evidence="4">
    <location>
        <begin position="477"/>
        <end position="509"/>
    </location>
</feature>
<name>A0AAV1I3M3_9CHLO</name>
<evidence type="ECO:0000256" key="4">
    <source>
        <dbReference type="SAM" id="MobiDB-lite"/>
    </source>
</evidence>
<feature type="compositionally biased region" description="Pro residues" evidence="4">
    <location>
        <begin position="1005"/>
        <end position="1017"/>
    </location>
</feature>
<comment type="caution">
    <text evidence="6">The sequence shown here is derived from an EMBL/GenBank/DDBJ whole genome shotgun (WGS) entry which is preliminary data.</text>
</comment>
<dbReference type="SUPFAM" id="SSF50370">
    <property type="entry name" value="Ricin B-like lectins"/>
    <property type="match status" value="1"/>
</dbReference>
<dbReference type="Gene3D" id="2.80.10.50">
    <property type="match status" value="1"/>
</dbReference>
<dbReference type="Proteomes" id="UP001314263">
    <property type="component" value="Unassembled WGS sequence"/>
</dbReference>
<reference evidence="6 7" key="1">
    <citation type="submission" date="2023-10" db="EMBL/GenBank/DDBJ databases">
        <authorList>
            <person name="Maclean D."/>
            <person name="Macfadyen A."/>
        </authorList>
    </citation>
    <scope>NUCLEOTIDE SEQUENCE [LARGE SCALE GENOMIC DNA]</scope>
</reference>
<dbReference type="PRINTS" id="PR00792">
    <property type="entry name" value="PEPSIN"/>
</dbReference>
<dbReference type="PROSITE" id="PS51767">
    <property type="entry name" value="PEPTIDASE_A1"/>
    <property type="match status" value="1"/>
</dbReference>
<dbReference type="GO" id="GO:0004190">
    <property type="term" value="F:aspartic-type endopeptidase activity"/>
    <property type="evidence" value="ECO:0007669"/>
    <property type="project" value="InterPro"/>
</dbReference>
<feature type="region of interest" description="Disordered" evidence="4">
    <location>
        <begin position="854"/>
        <end position="874"/>
    </location>
</feature>
<keyword evidence="7" id="KW-1185">Reference proteome</keyword>
<feature type="active site" evidence="2">
    <location>
        <position position="45"/>
    </location>
</feature>
<feature type="domain" description="Peptidase A1" evidence="5">
    <location>
        <begin position="27"/>
        <end position="346"/>
    </location>
</feature>
<feature type="compositionally biased region" description="Low complexity" evidence="4">
    <location>
        <begin position="995"/>
        <end position="1004"/>
    </location>
</feature>
<evidence type="ECO:0000313" key="6">
    <source>
        <dbReference type="EMBL" id="CAK0773357.1"/>
    </source>
</evidence>
<dbReference type="InterPro" id="IPR001461">
    <property type="entry name" value="Aspartic_peptidase_A1"/>
</dbReference>
<comment type="similarity">
    <text evidence="1">Belongs to the peptidase A1 family.</text>
</comment>
<dbReference type="PROSITE" id="PS50231">
    <property type="entry name" value="RICIN_B_LECTIN"/>
    <property type="match status" value="1"/>
</dbReference>
<dbReference type="Pfam" id="PF00026">
    <property type="entry name" value="Asp"/>
    <property type="match status" value="1"/>
</dbReference>
<accession>A0AAV1I3M3</accession>
<dbReference type="InterPro" id="IPR034164">
    <property type="entry name" value="Pepsin-like_dom"/>
</dbReference>
<sequence length="1393" mass="139235">MVHTIQLHRKSASLDSNAQRRAQNVLYYGTVQLGTPGQELTVCPDTGSLAIWTAADTTPPTESGDSNFTRSYSSFVNNASSTFQVVGYNFSEKYKAGGVVGVLGRDQVQLGAITVRRASLGLVTQASVDLSGASCAGVLGLARPGLGEVGMAIFYRMLAEQGLLDLPAFSLWLNPEPAAEPAGSLTLGGMDASLHTGTLTQVPVISSKYWMVPLLGMQAGSVALPISARGATLDSSSALSVVTDRDFVSFERFPGVTYSRSIGAFQVIGGCANISALPNLTVAVYGYNLTLTPKQYVVQVAGSTCVLGIQPGAPDNTAVLGTAFLRAYFTAYTYNATSRSSYVSFSPAAPGNSTTAKRRSLQELGDYPGDSSTDSYPAADQDHAAFAPAPEVSALSGSAPALPPKPAATLGMAAEDASRLGTAADQDALLAATLAAQAAKPAAPASAPASSTLPSAPAAAAPPRQVPQQPILTAAPTAAPPAALQRTASLPSEPKVSSSNTPAPAPSPSQKLFPAVVSLDNPTPAPALAAEVTSFLPASMTRASAEVPIGAPFGSPVGDIHSAPGPATLKAPVSQGIGALPAELFPEQVLASAPAQVPAQAPAFLPRQPSAAPKIAPQRAPLPAPVSQGLDVSSAELFPEQVVAAAPAKAPAPSARQPVPGPAAAPVVQGIAALPAELFPEQVPASAPPQALAPVSVLEPPGQIYVTPLEGSPAASPAQQAPVLLRPPAAAPEAADKAQVTAAGSAAGPAPLPAAGHIPVYSLGSMIASAPNLSMTQPPQAAVTFTAAVPAQAPAPEAAQRAVAGQAAPRIQSSAAPALPPQLQPAEISIPVTPLHAEAPAPVVALEGAPSPSQHVASYSLPASGPTSTAPRQPADISIPVTAIVAALASAPSAAKAPTPAPAASPAAMAGAGAPALGPADTNTQPVTLASVSLAPALAPIPATAAAPAMVPSVLAAGPAPAPAVSTAVSGAAAPSVLPPVPAAMPMVVAPAPAPAPSGAAAPAMTPPVPAPGPSPARPAAVLSTPGVAPAPAPANAASAAVSGAPAPAALPPVPAPVPGPALSALSLQAPGLAPGLSPAGTINASSAADAVPPFQAIPGLEVLYGGLSSLWRLPLQLSNANDTVFSRYLATHPLTAAQNKTLAKPQPPTLTGFGQAVNLVVLDQYLDTCLVAWSSVNSCRAKGLNDTSCALMPVFDDVATLENQCPFKNETQVQLPVGSGNYVPISQQWLLVRQGAHGQQIYNTGLSKCLDICTEQPASASPCGHAGNVYLQDCDASSATQQWLLTPSAMANATLSNANTANLTMYQISSAYVPPVAKSALGEPVPTHVCMDTCEAERDSEQLPSAYGQTTCNPLLPTYPSSAAVFPCKAQRLPHSISQAFAIAFSPRPSAA</sequence>
<evidence type="ECO:0000256" key="1">
    <source>
        <dbReference type="ARBA" id="ARBA00007447"/>
    </source>
</evidence>
<feature type="region of interest" description="Disordered" evidence="4">
    <location>
        <begin position="995"/>
        <end position="1028"/>
    </location>
</feature>
<proteinExistence type="inferred from homology"/>
<dbReference type="InterPro" id="IPR033121">
    <property type="entry name" value="PEPTIDASE_A1"/>
</dbReference>
<dbReference type="SUPFAM" id="SSF50630">
    <property type="entry name" value="Acid proteases"/>
    <property type="match status" value="1"/>
</dbReference>
<dbReference type="InterPro" id="IPR035992">
    <property type="entry name" value="Ricin_B-like_lectins"/>
</dbReference>
<dbReference type="CDD" id="cd05471">
    <property type="entry name" value="pepsin_like"/>
    <property type="match status" value="1"/>
</dbReference>
<dbReference type="EMBL" id="CAUYUE010000005">
    <property type="protein sequence ID" value="CAK0773357.1"/>
    <property type="molecule type" value="Genomic_DNA"/>
</dbReference>
<evidence type="ECO:0000256" key="2">
    <source>
        <dbReference type="PIRSR" id="PIRSR601461-1"/>
    </source>
</evidence>
<dbReference type="CDD" id="cd00161">
    <property type="entry name" value="beta-trefoil_Ricin-like"/>
    <property type="match status" value="1"/>
</dbReference>
<feature type="compositionally biased region" description="Low complexity" evidence="4">
    <location>
        <begin position="1018"/>
        <end position="1028"/>
    </location>
</feature>